<dbReference type="Pfam" id="PF00610">
    <property type="entry name" value="DEP"/>
    <property type="match status" value="1"/>
</dbReference>
<feature type="region of interest" description="Disordered" evidence="5">
    <location>
        <begin position="710"/>
        <end position="752"/>
    </location>
</feature>
<keyword evidence="10" id="KW-1185">Reference proteome</keyword>
<reference evidence="7 9" key="1">
    <citation type="submission" date="2018-12" db="EMBL/GenBank/DDBJ databases">
        <title>Venturia inaequalis Genome Resource.</title>
        <authorList>
            <person name="Lichtner F.J."/>
        </authorList>
    </citation>
    <scope>NUCLEOTIDE SEQUENCE [LARGE SCALE GENOMIC DNA]</scope>
    <source>
        <strain evidence="7 9">120213</strain>
        <strain evidence="8 10">DMI_063113</strain>
    </source>
</reference>
<dbReference type="InterPro" id="IPR036390">
    <property type="entry name" value="WH_DNA-bd_sf"/>
</dbReference>
<evidence type="ECO:0000256" key="4">
    <source>
        <dbReference type="ARBA" id="ARBA00021881"/>
    </source>
</evidence>
<dbReference type="Pfam" id="PF12257">
    <property type="entry name" value="IML1"/>
    <property type="match status" value="1"/>
</dbReference>
<dbReference type="InterPro" id="IPR000591">
    <property type="entry name" value="DEP_dom"/>
</dbReference>
<comment type="caution">
    <text evidence="7">The sequence shown here is derived from an EMBL/GenBank/DDBJ whole genome shotgun (WGS) entry which is preliminary data.</text>
</comment>
<comment type="subcellular location">
    <subcellularLocation>
        <location evidence="1">Vacuole membrane</location>
        <topology evidence="1">Peripheral membrane protein</topology>
    </subcellularLocation>
</comment>
<feature type="region of interest" description="Disordered" evidence="5">
    <location>
        <begin position="67"/>
        <end position="89"/>
    </location>
</feature>
<dbReference type="CDD" id="cd04449">
    <property type="entry name" value="DEP_DEPDC5-like"/>
    <property type="match status" value="1"/>
</dbReference>
<evidence type="ECO:0000313" key="7">
    <source>
        <dbReference type="EMBL" id="KAE9973462.1"/>
    </source>
</evidence>
<dbReference type="GO" id="GO:1990130">
    <property type="term" value="C:GATOR1 complex"/>
    <property type="evidence" value="ECO:0007669"/>
    <property type="project" value="TreeGrafter"/>
</dbReference>
<name>A0A8H3UQ32_VENIN</name>
<proteinExistence type="inferred from homology"/>
<dbReference type="SUPFAM" id="SSF46785">
    <property type="entry name" value="Winged helix' DNA-binding domain"/>
    <property type="match status" value="1"/>
</dbReference>
<dbReference type="GO" id="GO:1904262">
    <property type="term" value="P:negative regulation of TORC1 signaling"/>
    <property type="evidence" value="ECO:0007669"/>
    <property type="project" value="TreeGrafter"/>
</dbReference>
<feature type="region of interest" description="Disordered" evidence="5">
    <location>
        <begin position="1347"/>
        <end position="1410"/>
    </location>
</feature>
<dbReference type="InterPro" id="IPR045838">
    <property type="entry name" value="DEPDC5_CTD"/>
</dbReference>
<feature type="compositionally biased region" description="Low complexity" evidence="5">
    <location>
        <begin position="1378"/>
        <end position="1392"/>
    </location>
</feature>
<dbReference type="OrthoDB" id="39497at2759"/>
<feature type="region of interest" description="Disordered" evidence="5">
    <location>
        <begin position="652"/>
        <end position="675"/>
    </location>
</feature>
<feature type="compositionally biased region" description="Polar residues" evidence="5">
    <location>
        <begin position="1362"/>
        <end position="1377"/>
    </location>
</feature>
<dbReference type="GO" id="GO:0005774">
    <property type="term" value="C:vacuolar membrane"/>
    <property type="evidence" value="ECO:0007669"/>
    <property type="project" value="UniProtKB-SubCell"/>
</dbReference>
<dbReference type="EMBL" id="WNWR01000049">
    <property type="protein sequence ID" value="KAE9992743.1"/>
    <property type="molecule type" value="Genomic_DNA"/>
</dbReference>
<dbReference type="PANTHER" id="PTHR13179">
    <property type="entry name" value="DEP DOMAIN CONTAINING PROTEIN 5"/>
    <property type="match status" value="1"/>
</dbReference>
<dbReference type="Proteomes" id="UP000447873">
    <property type="component" value="Unassembled WGS sequence"/>
</dbReference>
<sequence>MPSSTNPPRRIQKVCTVWTHDADFSTEDVVFNSDRFAELKLSPNSLAQIIPIPQGSTVKDFVRSGKREKEKTPACLTNPSKKQSLNSRSQKEVAVSTFDENGLPLTGVIETDEDRAYVFVAKDATPAMKQKYPTLQISISSSIASVFGYRNRSHVLISTADEEEHSASHVELTFRDEYLARGDMWRLAISELSGRSLYKDQRLIFLGTIKATVNAIWIGEKKRKTGYFSATTKPVFRSESARYVLFIQMSKEMWDFDAEGGGEIMFNKVINGFLPELFKKWMSINAHHLVSIILFARLEYTGESTQHPISDNIRHPAIAFRDGIQDFYRVVVSDMASNDWINILYNLKREFRGFKKEISLFREKLNPPQSDDEVKFTISGKISEAAKGNILQAINLACSQFSRDYVDRDLVRTGISIIVITAGTGIFEVDYNMLKLTTDNLMGSGIGIDLVCLSPMPLHSTPLFMFMYPRVLESTLPTARPSPENSLGGPTPKQHEHMLRKSASTTSTLKDGSLSPDPQPGETAHAMPHWVDISFWSGAVEEQAMYMRRRPTTTPTSHDFNGRNDGTFHPRVKLYELQMMGLMENEMENMEIPKLHEHPLHPWPSLRHRISGRAITDESRSSIGEEEVKWMQAHDEYTFLPPHEKRAMELEAKKRNDKAAADASRSTNDTAKRLDSSYNDPILAQTGSFRPGSGYLDWKLQEKGNLAAIPPIRERRKSTASLSSNATAETSVSRTSKLSRQFSGTGPPKWAPAKPVATVDMALSAVAFKSPSFLKDGGQELPLPKNGGATKYSQHFRAALTRSASQASTPILESPAEDSTNSFSRPIDITSTRPILKHSRDSSRELVPGSAETVKDMSGGGDSGKGKGKERNTTTLSHLRKNIPYLSSSLEEHPIPQTLSLTRAISPWLVLVNPCNPMKNGDGRRKMGRWQHLYPRQEREGVMKWKSLCSPASVPLTSDYFPTAKELATEFNESPYHLTQDADDELMENPKAREGLIRELIAFRLSHGFQLIIGDQVADFLGNKSVDLAHIFEKSYMARDGATVFMAVGNTIHQLLCGSDGKVEIRRFNRKPTAAYESHDAGHSVAYQPLIKTVLAKNYEPRNLIFKNLQPHYNWNLIDNFIAGYSDEFTDVLRYWRARFVLIPVDIPPRTRANQRGGPGLSMVTEDSEEEIRLEGIRKFTQLLQSKRVLPPEERALQLGLRKKDPNPLAIEYQTRDPSVVIAAGGDSALFADPEGSTILQSDEQTHTTKSYDLQRLAQELQSEKGIKMLDRRWHLRLHYNCFTGSDLTSWLLATFVDIETREDAVEFGNRLMEEGLFQHVKEKHQFRDGNFFFQVAQDYRAPRPGSGLSQWFGGRTGMRSVPSTPLTETPRSSSNASRRPGSRPSTGSSGQRTEKSANQHPERRRVYLSKSMRYDVDSRKKSYRPEIINLHYDRLHNPDNCYHVRIDWMNVTSKFIEDAITYWAQSIERYGLKLVELPLNEACAITEDDPFRSPYLIQLCLPPPSSPSAEFYDVDSFTPHVNPDKFHFHKLLLKKLGFVLDIEAKSNFPEEVDVMYSWGKPEYRYTQYIHNTGLVLLQMTEEGDFLLLANRLYNDRTSGRREMNRVDLTDKNFDSRIIGRNVGGNKAELFSSPVVRAKENPAELSINDVIKSLRPKTSEEVKEEVEGFCSDAWLLRCFYLEAGKPRAVEPSPQVGVKVMSESVPELMLPAKR</sequence>
<dbReference type="GO" id="GO:0010508">
    <property type="term" value="P:positive regulation of autophagy"/>
    <property type="evidence" value="ECO:0007669"/>
    <property type="project" value="TreeGrafter"/>
</dbReference>
<dbReference type="InterPro" id="IPR027244">
    <property type="entry name" value="IML1"/>
</dbReference>
<evidence type="ECO:0000256" key="3">
    <source>
        <dbReference type="ARBA" id="ARBA00018529"/>
    </source>
</evidence>
<accession>A0A8H3UQ32</accession>
<dbReference type="InterPro" id="IPR036388">
    <property type="entry name" value="WH-like_DNA-bd_sf"/>
</dbReference>
<feature type="compositionally biased region" description="Polar residues" evidence="5">
    <location>
        <begin position="719"/>
        <end position="744"/>
    </location>
</feature>
<evidence type="ECO:0000256" key="5">
    <source>
        <dbReference type="SAM" id="MobiDB-lite"/>
    </source>
</evidence>
<dbReference type="GO" id="GO:0005096">
    <property type="term" value="F:GTPase activator activity"/>
    <property type="evidence" value="ECO:0007669"/>
    <property type="project" value="InterPro"/>
</dbReference>
<evidence type="ECO:0000313" key="8">
    <source>
        <dbReference type="EMBL" id="KAE9992743.1"/>
    </source>
</evidence>
<evidence type="ECO:0000313" key="9">
    <source>
        <dbReference type="Proteomes" id="UP000447873"/>
    </source>
</evidence>
<comment type="similarity">
    <text evidence="2">Belongs to the IML1 family.</text>
</comment>
<dbReference type="Proteomes" id="UP000490939">
    <property type="component" value="Unassembled WGS sequence"/>
</dbReference>
<evidence type="ECO:0000256" key="2">
    <source>
        <dbReference type="ARBA" id="ARBA00005643"/>
    </source>
</evidence>
<gene>
    <name evidence="8" type="ORF">EG327_007966</name>
    <name evidence="7" type="ORF">EG328_004410</name>
</gene>
<dbReference type="SMART" id="SM00049">
    <property type="entry name" value="DEP"/>
    <property type="match status" value="1"/>
</dbReference>
<dbReference type="Pfam" id="PF19418">
    <property type="entry name" value="DEPDC5_CTD"/>
    <property type="match status" value="1"/>
</dbReference>
<dbReference type="GO" id="GO:0035556">
    <property type="term" value="P:intracellular signal transduction"/>
    <property type="evidence" value="ECO:0007669"/>
    <property type="project" value="InterPro"/>
</dbReference>
<evidence type="ECO:0000259" key="6">
    <source>
        <dbReference type="PROSITE" id="PS50186"/>
    </source>
</evidence>
<dbReference type="PROSITE" id="PS50186">
    <property type="entry name" value="DEP"/>
    <property type="match status" value="1"/>
</dbReference>
<feature type="region of interest" description="Disordered" evidence="5">
    <location>
        <begin position="477"/>
        <end position="524"/>
    </location>
</feature>
<feature type="compositionally biased region" description="Polar residues" evidence="5">
    <location>
        <begin position="75"/>
        <end position="88"/>
    </location>
</feature>
<dbReference type="Gene3D" id="1.10.10.10">
    <property type="entry name" value="Winged helix-like DNA-binding domain superfamily/Winged helix DNA-binding domain"/>
    <property type="match status" value="1"/>
</dbReference>
<organism evidence="7 9">
    <name type="scientific">Venturia inaequalis</name>
    <name type="common">Apple scab fungus</name>
    <dbReference type="NCBI Taxonomy" id="5025"/>
    <lineage>
        <taxon>Eukaryota</taxon>
        <taxon>Fungi</taxon>
        <taxon>Dikarya</taxon>
        <taxon>Ascomycota</taxon>
        <taxon>Pezizomycotina</taxon>
        <taxon>Dothideomycetes</taxon>
        <taxon>Pleosporomycetidae</taxon>
        <taxon>Venturiales</taxon>
        <taxon>Venturiaceae</taxon>
        <taxon>Venturia</taxon>
    </lineage>
</organism>
<evidence type="ECO:0000256" key="1">
    <source>
        <dbReference type="ARBA" id="ARBA00004148"/>
    </source>
</evidence>
<protein>
    <recommendedName>
        <fullName evidence="3">Vacuolar membrane-associated protein IML1</fullName>
    </recommendedName>
    <alternativeName>
        <fullName evidence="4">Vacuolar membrane-associated protein iml1</fullName>
    </alternativeName>
</protein>
<feature type="region of interest" description="Disordered" evidence="5">
    <location>
        <begin position="803"/>
        <end position="876"/>
    </location>
</feature>
<dbReference type="InterPro" id="IPR048255">
    <property type="entry name" value="IML1_N"/>
</dbReference>
<dbReference type="EMBL" id="WNWS01000242">
    <property type="protein sequence ID" value="KAE9973462.1"/>
    <property type="molecule type" value="Genomic_DNA"/>
</dbReference>
<evidence type="ECO:0000313" key="10">
    <source>
        <dbReference type="Proteomes" id="UP000490939"/>
    </source>
</evidence>
<dbReference type="PANTHER" id="PTHR13179:SF8">
    <property type="entry name" value="GATOR COMPLEX PROTEIN DEPDC5"/>
    <property type="match status" value="1"/>
</dbReference>
<feature type="compositionally biased region" description="Polar residues" evidence="5">
    <location>
        <begin position="803"/>
        <end position="833"/>
    </location>
</feature>
<feature type="compositionally biased region" description="Basic and acidic residues" evidence="5">
    <location>
        <begin position="1393"/>
        <end position="1406"/>
    </location>
</feature>
<feature type="domain" description="DEP" evidence="6">
    <location>
        <begin position="1263"/>
        <end position="1338"/>
    </location>
</feature>